<sequence length="272" mass="27729">MSHVVITGGAGGIGQGIARVYARAGWAVTLVDFREDAVAAAADALRAEPGASDVWHTTADLTSATDPGDAIAAAWANAPVDVVVNAAGIYPSTPLLDLTADIWDAIQDVNVRSAVLTTVAFARTAVSAGRSGSVVNITSGAALRARRAAAPYSTSKAALEMFTKASALELGEHNIRVNAVSPGFVGVDSPVNPYLKEYRAQADVNPLGRAGEAEDIGEAVFWVAGEKASWVTGTIIRVDGGSSTGNSNLPRSWPTMSLGSKGEVAAGDAVGV</sequence>
<feature type="region of interest" description="Disordered" evidence="3">
    <location>
        <begin position="241"/>
        <end position="260"/>
    </location>
</feature>
<reference evidence="4 5" key="1">
    <citation type="submission" date="2020-08" db="EMBL/GenBank/DDBJ databases">
        <title>Sequencing the genomes of 1000 actinobacteria strains.</title>
        <authorList>
            <person name="Klenk H.-P."/>
        </authorList>
    </citation>
    <scope>NUCLEOTIDE SEQUENCE [LARGE SCALE GENOMIC DNA]</scope>
    <source>
        <strain evidence="4 5">DSM 105784</strain>
    </source>
</reference>
<dbReference type="RefSeq" id="WP_184233302.1">
    <property type="nucleotide sequence ID" value="NZ_JACHMJ010000001.1"/>
</dbReference>
<name>A0A841AKG0_9MICO</name>
<organism evidence="4 5">
    <name type="scientific">Conyzicola lurida</name>
    <dbReference type="NCBI Taxonomy" id="1172621"/>
    <lineage>
        <taxon>Bacteria</taxon>
        <taxon>Bacillati</taxon>
        <taxon>Actinomycetota</taxon>
        <taxon>Actinomycetes</taxon>
        <taxon>Micrococcales</taxon>
        <taxon>Microbacteriaceae</taxon>
        <taxon>Conyzicola</taxon>
    </lineage>
</organism>
<dbReference type="FunFam" id="3.40.50.720:FF:000084">
    <property type="entry name" value="Short-chain dehydrogenase reductase"/>
    <property type="match status" value="1"/>
</dbReference>
<protein>
    <submittedName>
        <fullName evidence="4">NAD(P)-dependent dehydrogenase (Short-subunit alcohol dehydrogenase family)</fullName>
    </submittedName>
</protein>
<evidence type="ECO:0000256" key="1">
    <source>
        <dbReference type="ARBA" id="ARBA00006484"/>
    </source>
</evidence>
<dbReference type="CDD" id="cd05233">
    <property type="entry name" value="SDR_c"/>
    <property type="match status" value="1"/>
</dbReference>
<dbReference type="PRINTS" id="PR00080">
    <property type="entry name" value="SDRFAMILY"/>
</dbReference>
<dbReference type="Pfam" id="PF13561">
    <property type="entry name" value="adh_short_C2"/>
    <property type="match status" value="1"/>
</dbReference>
<dbReference type="SUPFAM" id="SSF51735">
    <property type="entry name" value="NAD(P)-binding Rossmann-fold domains"/>
    <property type="match status" value="1"/>
</dbReference>
<gene>
    <name evidence="4" type="ORF">HD599_000476</name>
</gene>
<dbReference type="AlphaFoldDB" id="A0A841AKG0"/>
<dbReference type="PANTHER" id="PTHR42760">
    <property type="entry name" value="SHORT-CHAIN DEHYDROGENASES/REDUCTASES FAMILY MEMBER"/>
    <property type="match status" value="1"/>
</dbReference>
<keyword evidence="2" id="KW-0560">Oxidoreductase</keyword>
<dbReference type="Gene3D" id="3.40.50.720">
    <property type="entry name" value="NAD(P)-binding Rossmann-like Domain"/>
    <property type="match status" value="1"/>
</dbReference>
<evidence type="ECO:0000313" key="5">
    <source>
        <dbReference type="Proteomes" id="UP000536685"/>
    </source>
</evidence>
<dbReference type="GO" id="GO:0016616">
    <property type="term" value="F:oxidoreductase activity, acting on the CH-OH group of donors, NAD or NADP as acceptor"/>
    <property type="evidence" value="ECO:0007669"/>
    <property type="project" value="TreeGrafter"/>
</dbReference>
<feature type="compositionally biased region" description="Polar residues" evidence="3">
    <location>
        <begin position="244"/>
        <end position="258"/>
    </location>
</feature>
<keyword evidence="5" id="KW-1185">Reference proteome</keyword>
<dbReference type="PRINTS" id="PR00081">
    <property type="entry name" value="GDHRDH"/>
</dbReference>
<dbReference type="InterPro" id="IPR002347">
    <property type="entry name" value="SDR_fam"/>
</dbReference>
<dbReference type="EMBL" id="JACHMJ010000001">
    <property type="protein sequence ID" value="MBB5842153.1"/>
    <property type="molecule type" value="Genomic_DNA"/>
</dbReference>
<dbReference type="Proteomes" id="UP000536685">
    <property type="component" value="Unassembled WGS sequence"/>
</dbReference>
<comment type="caution">
    <text evidence="4">The sequence shown here is derived from an EMBL/GenBank/DDBJ whole genome shotgun (WGS) entry which is preliminary data.</text>
</comment>
<proteinExistence type="inferred from homology"/>
<evidence type="ECO:0000256" key="3">
    <source>
        <dbReference type="SAM" id="MobiDB-lite"/>
    </source>
</evidence>
<dbReference type="InterPro" id="IPR036291">
    <property type="entry name" value="NAD(P)-bd_dom_sf"/>
</dbReference>
<evidence type="ECO:0000313" key="4">
    <source>
        <dbReference type="EMBL" id="MBB5842153.1"/>
    </source>
</evidence>
<evidence type="ECO:0000256" key="2">
    <source>
        <dbReference type="ARBA" id="ARBA00023002"/>
    </source>
</evidence>
<comment type="similarity">
    <text evidence="1">Belongs to the short-chain dehydrogenases/reductases (SDR) family.</text>
</comment>
<accession>A0A841AKG0</accession>